<keyword evidence="11" id="KW-1283">Bacterial microcompartment</keyword>
<dbReference type="Pfam" id="PF20686">
    <property type="entry name" value="CsoSCA_cat"/>
    <property type="match status" value="1"/>
</dbReference>
<accession>A0ABM7MFY3</accession>
<feature type="domain" description="Carboxysome Shell Carbonic Anhydrase C-terminal" evidence="14">
    <location>
        <begin position="386"/>
        <end position="498"/>
    </location>
</feature>
<evidence type="ECO:0000256" key="7">
    <source>
        <dbReference type="ARBA" id="ARBA00023587"/>
    </source>
</evidence>
<evidence type="ECO:0000313" key="18">
    <source>
        <dbReference type="Proteomes" id="UP001054820"/>
    </source>
</evidence>
<dbReference type="InterPro" id="IPR043066">
    <property type="entry name" value="CsoSCA_C_sf"/>
</dbReference>
<dbReference type="Gene3D" id="1.20.120.1310">
    <property type="entry name" value="Carboxysome Shell Carbonic Anhydrase, N-terminal helical domain"/>
    <property type="match status" value="1"/>
</dbReference>
<comment type="subcellular location">
    <subcellularLocation>
        <location evidence="7">Carboxysome</location>
    </subcellularLocation>
</comment>
<evidence type="ECO:0000256" key="6">
    <source>
        <dbReference type="ARBA" id="ARBA00023300"/>
    </source>
</evidence>
<evidence type="ECO:0000256" key="5">
    <source>
        <dbReference type="ARBA" id="ARBA00023239"/>
    </source>
</evidence>
<protein>
    <recommendedName>
        <fullName evidence="10 13">Carboxysome shell carbonic anhydrase</fullName>
        <ecNumber evidence="2 13">4.2.1.1</ecNumber>
    </recommendedName>
</protein>
<dbReference type="Pfam" id="PF08936">
    <property type="entry name" value="CsoSCA_C"/>
    <property type="match status" value="1"/>
</dbReference>
<evidence type="ECO:0000313" key="17">
    <source>
        <dbReference type="EMBL" id="BCN94377.1"/>
    </source>
</evidence>
<evidence type="ECO:0000256" key="3">
    <source>
        <dbReference type="ARBA" id="ARBA00022723"/>
    </source>
</evidence>
<dbReference type="Pfam" id="PF20687">
    <property type="entry name" value="CsoSCA_N"/>
    <property type="match status" value="1"/>
</dbReference>
<evidence type="ECO:0000256" key="12">
    <source>
        <dbReference type="ARBA" id="ARBA00048348"/>
    </source>
</evidence>
<comment type="cofactor">
    <cofactor evidence="1">
        <name>Zn(2+)</name>
        <dbReference type="ChEBI" id="CHEBI:29105"/>
    </cofactor>
</comment>
<dbReference type="InterPro" id="IPR048620">
    <property type="entry name" value="CsoSCA_C"/>
</dbReference>
<dbReference type="NCBIfam" id="TIGR02701">
    <property type="entry name" value="shell_carb_anhy"/>
    <property type="match status" value="1"/>
</dbReference>
<dbReference type="Proteomes" id="UP001054820">
    <property type="component" value="Chromosome"/>
</dbReference>
<dbReference type="Gene3D" id="3.30.1330.140">
    <property type="entry name" value="Carboxysome Shell Carbonic Anhydrase, C-terminal domain"/>
    <property type="match status" value="1"/>
</dbReference>
<keyword evidence="5" id="KW-0456">Lyase</keyword>
<dbReference type="InterPro" id="IPR043065">
    <property type="entry name" value="CsoSCA_N_sf"/>
</dbReference>
<feature type="domain" description="Carboxysome Shell Carbonic Anhydrase catalytic" evidence="15">
    <location>
        <begin position="151"/>
        <end position="385"/>
    </location>
</feature>
<sequence>MLNANYREKSMFWRQIPPPAHIVNRSKEVASPDFNGTFSNAATGQHALVNTQQNVQLRDYEMRIKAGFDEIKSVVELLTVQQKRSDFVYWSQQTISQKLGITFSQKQVEEFISHGFDSQVLYGQCVFAQFMAMSKEFFEQDPLRGQSKQHAERIFREAGFHAVGVAPCADGRLAHFISYVLRLPYLVTRRKAHAGALFDVSESVRNWVFIEHSRFRDAVPNSIEEPTRYLKMAVYHYSKSDPHHQGCAAHGSDDDKAAEAALSRLKDFRQAIENRFGCGSTVQTLLIGINTDDDSLKVHVPNQQGKVCLKRFVETDTLYHQTNNMNAEQARDFIQQAVVGCNQQVGSTAPAESMNKLIAWFIENNFSQIAYVKTYENGCYSDIGHAERFIGIGNGFEEVQLRNLTYYSYLDTVEEGLNDVNVGIKIFTGLNLKKGWPIPIIIRCDYDGRVPGSKDRAQEKANRIEQALHDRYSELSAKGQLQTLCTLRDNTGNQAAERLPGLVAP</sequence>
<keyword evidence="8" id="KW-1282">Carboxysome</keyword>
<evidence type="ECO:0000259" key="14">
    <source>
        <dbReference type="Pfam" id="PF08936"/>
    </source>
</evidence>
<keyword evidence="4" id="KW-0862">Zinc</keyword>
<organism evidence="17 18">
    <name type="scientific">Thiomicrorhabdus immobilis</name>
    <dbReference type="NCBI Taxonomy" id="2791037"/>
    <lineage>
        <taxon>Bacteria</taxon>
        <taxon>Pseudomonadati</taxon>
        <taxon>Pseudomonadota</taxon>
        <taxon>Gammaproteobacteria</taxon>
        <taxon>Thiotrichales</taxon>
        <taxon>Piscirickettsiaceae</taxon>
        <taxon>Thiomicrorhabdus</taxon>
    </lineage>
</organism>
<dbReference type="InterPro" id="IPR048539">
    <property type="entry name" value="CsoSCA_cat"/>
</dbReference>
<comment type="catalytic activity">
    <reaction evidence="12">
        <text>hydrogencarbonate + H(+) = CO2 + H2O</text>
        <dbReference type="Rhea" id="RHEA:10748"/>
        <dbReference type="ChEBI" id="CHEBI:15377"/>
        <dbReference type="ChEBI" id="CHEBI:15378"/>
        <dbReference type="ChEBI" id="CHEBI:16526"/>
        <dbReference type="ChEBI" id="CHEBI:17544"/>
        <dbReference type="EC" id="4.2.1.1"/>
    </reaction>
</comment>
<reference evidence="17" key="1">
    <citation type="journal article" date="2022" name="Arch. Microbiol.">
        <title>Thiomicrorhabdus immobilis sp. nov., a mesophilic sulfur-oxidizing bacterium isolated from sediment of a brackish lake in northern Japan.</title>
        <authorList>
            <person name="Kojima H."/>
            <person name="Mochizuki J."/>
            <person name="Kanda M."/>
            <person name="Watanabe T."/>
            <person name="Fukui M."/>
        </authorList>
    </citation>
    <scope>NUCLEOTIDE SEQUENCE</scope>
    <source>
        <strain evidence="17">Am19</strain>
    </source>
</reference>
<keyword evidence="6" id="KW-0120">Carbon dioxide fixation</keyword>
<evidence type="ECO:0000256" key="4">
    <source>
        <dbReference type="ARBA" id="ARBA00022833"/>
    </source>
</evidence>
<evidence type="ECO:0000256" key="1">
    <source>
        <dbReference type="ARBA" id="ARBA00001947"/>
    </source>
</evidence>
<name>A0ABM7MFY3_9GAMM</name>
<comment type="similarity">
    <text evidence="9">Belongs to the beta-class carbonic anhydrase family. CsoSCA subfamily.</text>
</comment>
<dbReference type="InterPro" id="IPR014074">
    <property type="entry name" value="Carboxysome_shell_carb_anhy"/>
</dbReference>
<gene>
    <name evidence="17" type="primary">csoS3</name>
    <name evidence="17" type="ORF">THMIRHAM_21620</name>
</gene>
<evidence type="ECO:0000256" key="9">
    <source>
        <dbReference type="ARBA" id="ARBA00024021"/>
    </source>
</evidence>
<proteinExistence type="inferred from homology"/>
<keyword evidence="3" id="KW-0479">Metal-binding</keyword>
<dbReference type="RefSeq" id="WP_237261840.1">
    <property type="nucleotide sequence ID" value="NZ_AP024202.1"/>
</dbReference>
<evidence type="ECO:0000256" key="10">
    <source>
        <dbReference type="ARBA" id="ARBA00024121"/>
    </source>
</evidence>
<keyword evidence="18" id="KW-1185">Reference proteome</keyword>
<dbReference type="InterPro" id="IPR048619">
    <property type="entry name" value="CsoSCA_N"/>
</dbReference>
<evidence type="ECO:0000259" key="16">
    <source>
        <dbReference type="Pfam" id="PF20687"/>
    </source>
</evidence>
<dbReference type="EC" id="4.2.1.1" evidence="2 13"/>
<evidence type="ECO:0000256" key="11">
    <source>
        <dbReference type="ARBA" id="ARBA00024446"/>
    </source>
</evidence>
<evidence type="ECO:0000259" key="15">
    <source>
        <dbReference type="Pfam" id="PF20686"/>
    </source>
</evidence>
<evidence type="ECO:0000256" key="2">
    <source>
        <dbReference type="ARBA" id="ARBA00012925"/>
    </source>
</evidence>
<evidence type="ECO:0000256" key="13">
    <source>
        <dbReference type="NCBIfam" id="TIGR02701"/>
    </source>
</evidence>
<dbReference type="EMBL" id="AP024202">
    <property type="protein sequence ID" value="BCN94377.1"/>
    <property type="molecule type" value="Genomic_DNA"/>
</dbReference>
<feature type="domain" description="Carboxysome Shell Carbonic Anhydrase N-terminal" evidence="16">
    <location>
        <begin position="46"/>
        <end position="138"/>
    </location>
</feature>
<evidence type="ECO:0000256" key="8">
    <source>
        <dbReference type="ARBA" id="ARBA00023669"/>
    </source>
</evidence>